<sequence length="166" mass="17696">MALVLAAAGCTTKGGSETPSEPKITEAELRAWCPGVVLREGTAFFNTYEKGGEQDKSRIVYQASMADVTRACQYGPGTITMDVAAAGKIVPGPRFKAGTITMPIRVAVMQGDAVLYSKLHKYQVSVTDPTTATQFIFNDKGITFPAPAQRNVQVFVGYDEGPANAK</sequence>
<keyword evidence="2" id="KW-1185">Reference proteome</keyword>
<name>A0A916SPX0_9HYPH</name>
<dbReference type="AlphaFoldDB" id="A0A916SPX0"/>
<accession>A0A916SPX0</accession>
<reference evidence="1" key="2">
    <citation type="submission" date="2020-09" db="EMBL/GenBank/DDBJ databases">
        <authorList>
            <person name="Sun Q."/>
            <person name="Zhou Y."/>
        </authorList>
    </citation>
    <scope>NUCLEOTIDE SEQUENCE</scope>
    <source>
        <strain evidence="1">CGMCC 1.15082</strain>
    </source>
</reference>
<dbReference type="EMBL" id="BMHH01000023">
    <property type="protein sequence ID" value="GGB07821.1"/>
    <property type="molecule type" value="Genomic_DNA"/>
</dbReference>
<organism evidence="1 2">
    <name type="scientific">Brucella endophytica</name>
    <dbReference type="NCBI Taxonomy" id="1963359"/>
    <lineage>
        <taxon>Bacteria</taxon>
        <taxon>Pseudomonadati</taxon>
        <taxon>Pseudomonadota</taxon>
        <taxon>Alphaproteobacteria</taxon>
        <taxon>Hyphomicrobiales</taxon>
        <taxon>Brucellaceae</taxon>
        <taxon>Brucella/Ochrobactrum group</taxon>
        <taxon>Brucella</taxon>
    </lineage>
</organism>
<evidence type="ECO:0000313" key="2">
    <source>
        <dbReference type="Proteomes" id="UP000646478"/>
    </source>
</evidence>
<comment type="caution">
    <text evidence="1">The sequence shown here is derived from an EMBL/GenBank/DDBJ whole genome shotgun (WGS) entry which is preliminary data.</text>
</comment>
<protein>
    <recommendedName>
        <fullName evidence="3">Lipoprotein</fullName>
    </recommendedName>
</protein>
<evidence type="ECO:0000313" key="1">
    <source>
        <dbReference type="EMBL" id="GGB07821.1"/>
    </source>
</evidence>
<reference evidence="1" key="1">
    <citation type="journal article" date="2014" name="Int. J. Syst. Evol. Microbiol.">
        <title>Complete genome sequence of Corynebacterium casei LMG S-19264T (=DSM 44701T), isolated from a smear-ripened cheese.</title>
        <authorList>
            <consortium name="US DOE Joint Genome Institute (JGI-PGF)"/>
            <person name="Walter F."/>
            <person name="Albersmeier A."/>
            <person name="Kalinowski J."/>
            <person name="Ruckert C."/>
        </authorList>
    </citation>
    <scope>NUCLEOTIDE SEQUENCE</scope>
    <source>
        <strain evidence="1">CGMCC 1.15082</strain>
    </source>
</reference>
<dbReference type="Proteomes" id="UP000646478">
    <property type="component" value="Unassembled WGS sequence"/>
</dbReference>
<evidence type="ECO:0008006" key="3">
    <source>
        <dbReference type="Google" id="ProtNLM"/>
    </source>
</evidence>
<gene>
    <name evidence="1" type="ORF">GCM10011491_39830</name>
</gene>
<proteinExistence type="predicted"/>